<organism evidence="8 9">
    <name type="scientific">Hibiscus sabdariffa</name>
    <name type="common">roselle</name>
    <dbReference type="NCBI Taxonomy" id="183260"/>
    <lineage>
        <taxon>Eukaryota</taxon>
        <taxon>Viridiplantae</taxon>
        <taxon>Streptophyta</taxon>
        <taxon>Embryophyta</taxon>
        <taxon>Tracheophyta</taxon>
        <taxon>Spermatophyta</taxon>
        <taxon>Magnoliopsida</taxon>
        <taxon>eudicotyledons</taxon>
        <taxon>Gunneridae</taxon>
        <taxon>Pentapetalae</taxon>
        <taxon>rosids</taxon>
        <taxon>malvids</taxon>
        <taxon>Malvales</taxon>
        <taxon>Malvaceae</taxon>
        <taxon>Malvoideae</taxon>
        <taxon>Hibiscus</taxon>
    </lineage>
</organism>
<evidence type="ECO:0000256" key="4">
    <source>
        <dbReference type="SAM" id="MobiDB-lite"/>
    </source>
</evidence>
<evidence type="ECO:0000256" key="3">
    <source>
        <dbReference type="ARBA" id="ARBA00022729"/>
    </source>
</evidence>
<protein>
    <recommendedName>
        <fullName evidence="7">X8 domain-containing protein</fullName>
    </recommendedName>
</protein>
<name>A0ABR2UAH6_9ROSI</name>
<keyword evidence="5" id="KW-0812">Transmembrane</keyword>
<dbReference type="InterPro" id="IPR044788">
    <property type="entry name" value="X8_dom_prot"/>
</dbReference>
<keyword evidence="2" id="KW-0336">GPI-anchor</keyword>
<evidence type="ECO:0000259" key="7">
    <source>
        <dbReference type="SMART" id="SM00768"/>
    </source>
</evidence>
<evidence type="ECO:0000313" key="9">
    <source>
        <dbReference type="Proteomes" id="UP001396334"/>
    </source>
</evidence>
<dbReference type="PANTHER" id="PTHR31044:SF144">
    <property type="entry name" value="X8 DOMAIN-CONTAINING PROTEIN"/>
    <property type="match status" value="1"/>
</dbReference>
<sequence length="177" mass="18024">MIPWVCLFLFMAMTGHSSGTYCLCKDGVGDKALQGALDYACGHGADCSAIQPNGACYNPNTVKDHCSYAVNSYFQRSGQVPGSCVFSGSATLSSSPPTNIAPTCTNPSSSSGTGKAPVLGTPGTGTGTTPIPGTPGTGTTSGPSGSKGFNVPNYAGALFKSINTIFLTFFITLWIVN</sequence>
<evidence type="ECO:0000256" key="2">
    <source>
        <dbReference type="ARBA" id="ARBA00022622"/>
    </source>
</evidence>
<feature type="compositionally biased region" description="Polar residues" evidence="4">
    <location>
        <begin position="104"/>
        <end position="113"/>
    </location>
</feature>
<evidence type="ECO:0000256" key="6">
    <source>
        <dbReference type="SAM" id="SignalP"/>
    </source>
</evidence>
<feature type="domain" description="X8" evidence="7">
    <location>
        <begin position="20"/>
        <end position="106"/>
    </location>
</feature>
<dbReference type="Proteomes" id="UP001396334">
    <property type="component" value="Unassembled WGS sequence"/>
</dbReference>
<evidence type="ECO:0000256" key="5">
    <source>
        <dbReference type="SAM" id="Phobius"/>
    </source>
</evidence>
<evidence type="ECO:0000313" key="8">
    <source>
        <dbReference type="EMBL" id="KAK9046713.1"/>
    </source>
</evidence>
<dbReference type="Gene3D" id="1.20.58.1040">
    <property type="match status" value="1"/>
</dbReference>
<feature type="region of interest" description="Disordered" evidence="4">
    <location>
        <begin position="104"/>
        <end position="145"/>
    </location>
</feature>
<feature type="signal peptide" evidence="6">
    <location>
        <begin position="1"/>
        <end position="19"/>
    </location>
</feature>
<keyword evidence="2" id="KW-0325">Glycoprotein</keyword>
<reference evidence="8 9" key="1">
    <citation type="journal article" date="2024" name="G3 (Bethesda)">
        <title>Genome assembly of Hibiscus sabdariffa L. provides insights into metabolisms of medicinal natural products.</title>
        <authorList>
            <person name="Kim T."/>
        </authorList>
    </citation>
    <scope>NUCLEOTIDE SEQUENCE [LARGE SCALE GENOMIC DNA]</scope>
    <source>
        <strain evidence="8">TK-2024</strain>
        <tissue evidence="8">Old leaves</tissue>
    </source>
</reference>
<dbReference type="PANTHER" id="PTHR31044">
    <property type="entry name" value="BETA-1,3 GLUCANASE"/>
    <property type="match status" value="1"/>
</dbReference>
<keyword evidence="2" id="KW-0449">Lipoprotein</keyword>
<evidence type="ECO:0000256" key="1">
    <source>
        <dbReference type="ARBA" id="ARBA00004609"/>
    </source>
</evidence>
<comment type="caution">
    <text evidence="8">The sequence shown here is derived from an EMBL/GenBank/DDBJ whole genome shotgun (WGS) entry which is preliminary data.</text>
</comment>
<keyword evidence="3 6" id="KW-0732">Signal</keyword>
<feature type="chain" id="PRO_5045163951" description="X8 domain-containing protein" evidence="6">
    <location>
        <begin position="20"/>
        <end position="177"/>
    </location>
</feature>
<keyword evidence="5" id="KW-1133">Transmembrane helix</keyword>
<dbReference type="EMBL" id="JBBPBN010000001">
    <property type="protein sequence ID" value="KAK9046713.1"/>
    <property type="molecule type" value="Genomic_DNA"/>
</dbReference>
<dbReference type="Pfam" id="PF07983">
    <property type="entry name" value="X8"/>
    <property type="match status" value="1"/>
</dbReference>
<dbReference type="SMART" id="SM00768">
    <property type="entry name" value="X8"/>
    <property type="match status" value="1"/>
</dbReference>
<gene>
    <name evidence="8" type="ORF">V6N11_052594</name>
</gene>
<accession>A0ABR2UAH6</accession>
<feature type="transmembrane region" description="Helical" evidence="5">
    <location>
        <begin position="154"/>
        <end position="176"/>
    </location>
</feature>
<dbReference type="InterPro" id="IPR012946">
    <property type="entry name" value="X8"/>
</dbReference>
<keyword evidence="5" id="KW-0472">Membrane</keyword>
<comment type="subcellular location">
    <subcellularLocation>
        <location evidence="1">Cell membrane</location>
        <topology evidence="1">Lipid-anchor</topology>
        <topology evidence="1">GPI-anchor</topology>
    </subcellularLocation>
</comment>
<proteinExistence type="predicted"/>
<keyword evidence="9" id="KW-1185">Reference proteome</keyword>